<reference evidence="2 3" key="1">
    <citation type="submission" date="2018-10" db="EMBL/GenBank/DDBJ databases">
        <title>Histidinibacterium lentulum gen. nov., sp. nov., a marine bacterium from the culture broth of Picochlorum sp. 122.</title>
        <authorList>
            <person name="Wang G."/>
        </authorList>
    </citation>
    <scope>NUCLEOTIDE SEQUENCE [LARGE SCALE GENOMIC DNA]</scope>
    <source>
        <strain evidence="2 3">B17</strain>
    </source>
</reference>
<dbReference type="Pfam" id="PF01814">
    <property type="entry name" value="Hemerythrin"/>
    <property type="match status" value="1"/>
</dbReference>
<dbReference type="Proteomes" id="UP000268016">
    <property type="component" value="Unassembled WGS sequence"/>
</dbReference>
<sequence length="197" mass="22208">MATFDTLPADWPLETRDGLPEPLRVLLADYPREGWAAHANFQGMVQFWLERHMMFRKLTEMLREDAEALIDGRMAPQAWGQRLGRFGGMFVNELHGHHTIEDTHYFPVLQRQDSRVARGFDILDLDHHAIDGHLNAFVEDANGALKALAAGKPVRDAAGAFHGRVGRLSGFLERHLTDEEELVVPVILKYGADALPH</sequence>
<dbReference type="InterPro" id="IPR012312">
    <property type="entry name" value="Hemerythrin-like"/>
</dbReference>
<dbReference type="EMBL" id="RDRB01000004">
    <property type="protein sequence ID" value="ROU02794.1"/>
    <property type="molecule type" value="Genomic_DNA"/>
</dbReference>
<accession>A0A3N2R5T3</accession>
<feature type="domain" description="Hemerythrin-like" evidence="1">
    <location>
        <begin position="45"/>
        <end position="186"/>
    </location>
</feature>
<name>A0A3N2R5T3_9RHOB</name>
<keyword evidence="3" id="KW-1185">Reference proteome</keyword>
<protein>
    <submittedName>
        <fullName evidence="2">Hemerythrin domain-containing protein</fullName>
    </submittedName>
</protein>
<gene>
    <name evidence="2" type="ORF">EAT49_08745</name>
</gene>
<proteinExistence type="predicted"/>
<dbReference type="AlphaFoldDB" id="A0A3N2R5T3"/>
<comment type="caution">
    <text evidence="2">The sequence shown here is derived from an EMBL/GenBank/DDBJ whole genome shotgun (WGS) entry which is preliminary data.</text>
</comment>
<dbReference type="Gene3D" id="1.20.120.520">
    <property type="entry name" value="nmb1532 protein domain like"/>
    <property type="match status" value="1"/>
</dbReference>
<evidence type="ECO:0000313" key="2">
    <source>
        <dbReference type="EMBL" id="ROU02794.1"/>
    </source>
</evidence>
<dbReference type="CDD" id="cd12108">
    <property type="entry name" value="Hr-like"/>
    <property type="match status" value="1"/>
</dbReference>
<organism evidence="2 3">
    <name type="scientific">Histidinibacterium lentulum</name>
    <dbReference type="NCBI Taxonomy" id="2480588"/>
    <lineage>
        <taxon>Bacteria</taxon>
        <taxon>Pseudomonadati</taxon>
        <taxon>Pseudomonadota</taxon>
        <taxon>Alphaproteobacteria</taxon>
        <taxon>Rhodobacterales</taxon>
        <taxon>Paracoccaceae</taxon>
        <taxon>Histidinibacterium</taxon>
    </lineage>
</organism>
<evidence type="ECO:0000313" key="3">
    <source>
        <dbReference type="Proteomes" id="UP000268016"/>
    </source>
</evidence>
<evidence type="ECO:0000259" key="1">
    <source>
        <dbReference type="Pfam" id="PF01814"/>
    </source>
</evidence>
<dbReference type="OrthoDB" id="6077989at2"/>
<dbReference type="RefSeq" id="WP_123641939.1">
    <property type="nucleotide sequence ID" value="NZ_ML119084.1"/>
</dbReference>